<proteinExistence type="predicted"/>
<organism evidence="2 3">
    <name type="scientific">Paragonimus westermani</name>
    <dbReference type="NCBI Taxonomy" id="34504"/>
    <lineage>
        <taxon>Eukaryota</taxon>
        <taxon>Metazoa</taxon>
        <taxon>Spiralia</taxon>
        <taxon>Lophotrochozoa</taxon>
        <taxon>Platyhelminthes</taxon>
        <taxon>Trematoda</taxon>
        <taxon>Digenea</taxon>
        <taxon>Plagiorchiida</taxon>
        <taxon>Troglotremata</taxon>
        <taxon>Troglotrematidae</taxon>
        <taxon>Paragonimus</taxon>
    </lineage>
</organism>
<accession>A0A8T0DBR6</accession>
<feature type="region of interest" description="Disordered" evidence="1">
    <location>
        <begin position="1"/>
        <end position="70"/>
    </location>
</feature>
<feature type="region of interest" description="Disordered" evidence="1">
    <location>
        <begin position="388"/>
        <end position="417"/>
    </location>
</feature>
<dbReference type="Proteomes" id="UP000699462">
    <property type="component" value="Unassembled WGS sequence"/>
</dbReference>
<evidence type="ECO:0000256" key="1">
    <source>
        <dbReference type="SAM" id="MobiDB-lite"/>
    </source>
</evidence>
<evidence type="ECO:0000313" key="3">
    <source>
        <dbReference type="Proteomes" id="UP000699462"/>
    </source>
</evidence>
<gene>
    <name evidence="2" type="ORF">P879_06312</name>
</gene>
<dbReference type="EMBL" id="JTDF01007859">
    <property type="protein sequence ID" value="KAF8564796.1"/>
    <property type="molecule type" value="Genomic_DNA"/>
</dbReference>
<feature type="region of interest" description="Disordered" evidence="1">
    <location>
        <begin position="286"/>
        <end position="308"/>
    </location>
</feature>
<evidence type="ECO:0000313" key="2">
    <source>
        <dbReference type="EMBL" id="KAF8564796.1"/>
    </source>
</evidence>
<comment type="caution">
    <text evidence="2">The sequence shown here is derived from an EMBL/GenBank/DDBJ whole genome shotgun (WGS) entry which is preliminary data.</text>
</comment>
<feature type="region of interest" description="Disordered" evidence="1">
    <location>
        <begin position="226"/>
        <end position="245"/>
    </location>
</feature>
<dbReference type="OrthoDB" id="6241791at2759"/>
<keyword evidence="3" id="KW-1185">Reference proteome</keyword>
<feature type="compositionally biased region" description="Polar residues" evidence="1">
    <location>
        <begin position="55"/>
        <end position="70"/>
    </location>
</feature>
<dbReference type="AlphaFoldDB" id="A0A8T0DBR6"/>
<feature type="compositionally biased region" description="Basic and acidic residues" evidence="1">
    <location>
        <begin position="9"/>
        <end position="24"/>
    </location>
</feature>
<feature type="compositionally biased region" description="Polar residues" evidence="1">
    <location>
        <begin position="293"/>
        <end position="302"/>
    </location>
</feature>
<protein>
    <submittedName>
        <fullName evidence="2">Uncharacterized protein</fullName>
    </submittedName>
</protein>
<feature type="compositionally biased region" description="Polar residues" evidence="1">
    <location>
        <begin position="230"/>
        <end position="242"/>
    </location>
</feature>
<reference evidence="2 3" key="1">
    <citation type="submission" date="2019-07" db="EMBL/GenBank/DDBJ databases">
        <title>Annotation for the trematode Paragonimus westermani.</title>
        <authorList>
            <person name="Choi Y.-J."/>
        </authorList>
    </citation>
    <scope>NUCLEOTIDE SEQUENCE [LARGE SCALE GENOMIC DNA]</scope>
    <source>
        <strain evidence="2">180907_Pwestermani</strain>
    </source>
</reference>
<sequence length="446" mass="49420">MRWFFRRGQKSDCSESTNKQEPKKSILRSKNQRKKWNSDSVCEHSESESSLADLRSTNSQRPSSASTWGHTNASITSLQSIDTGNRRNVLFLDEVQRNRKFSGADAGCGVGGRTQTPICNFPSSSYASYPPSYQPSPVLPKRDIGEEIELISRSPMPSHTQNLDSRIWVAPPTKHSFAHLSLGGRKSRKKHQLMTTDVDGSSNMIEGLLRFPRIIDCTPSPTSRSYSSSNCVVTSGRSTPISDPTRGVSCLEGPLVSNAIARNSSMSPKPVVRRPVYPMIIEPRRQPQDCSVRDSSTSTPIPKSTYPLAISSPQLSRESLNVISLDTHSLHDSTETLRPQQDELVGRLNGHGGPSRNIQTPAPKPDYHVIHLSSPIVTRASSVMSTSSMGSQMRQRYQDPTISRPTTPRVNVPRSSSTRVTNRIIYVQNGPKVIRRDPNFMRPSDV</sequence>
<name>A0A8T0DBR6_9TREM</name>
<feature type="compositionally biased region" description="Polar residues" evidence="1">
    <location>
        <begin position="394"/>
        <end position="417"/>
    </location>
</feature>
<feature type="compositionally biased region" description="Basic residues" evidence="1">
    <location>
        <begin position="25"/>
        <end position="35"/>
    </location>
</feature>